<evidence type="ECO:0000313" key="3">
    <source>
        <dbReference type="Proteomes" id="UP000006004"/>
    </source>
</evidence>
<dbReference type="Proteomes" id="UP000006004">
    <property type="component" value="Unassembled WGS sequence"/>
</dbReference>
<reference evidence="2" key="2">
    <citation type="submission" date="2009-06" db="EMBL/GenBank/DDBJ databases">
        <authorList>
            <person name="Sebastian Y."/>
            <person name="Madupu R."/>
            <person name="Durkin A.S."/>
            <person name="Torralba M."/>
            <person name="Methe B."/>
            <person name="Sutton G.G."/>
            <person name="Strausberg R.L."/>
            <person name="Nelson K.E."/>
        </authorList>
    </citation>
    <scope>NUCLEOTIDE SEQUENCE [LARGE SCALE GENOMIC DNA]</scope>
    <source>
        <strain evidence="2">ATCC 10379</strain>
    </source>
</reference>
<dbReference type="EMBL" id="ACDZ02000014">
    <property type="protein sequence ID" value="EER67581.1"/>
    <property type="molecule type" value="Genomic_DNA"/>
</dbReference>
<proteinExistence type="predicted"/>
<feature type="region of interest" description="Disordered" evidence="1">
    <location>
        <begin position="25"/>
        <end position="66"/>
    </location>
</feature>
<name>C5NXY7_9BACL</name>
<comment type="caution">
    <text evidence="2">The sequence shown here is derived from an EMBL/GenBank/DDBJ whole genome shotgun (WGS) entry which is preliminary data.</text>
</comment>
<protein>
    <submittedName>
        <fullName evidence="2">Uncharacterized protein</fullName>
    </submittedName>
</protein>
<reference evidence="2" key="1">
    <citation type="submission" date="2009-01" db="EMBL/GenBank/DDBJ databases">
        <authorList>
            <person name="Fulton L."/>
            <person name="Clifton S."/>
            <person name="Chinwalla A.T."/>
            <person name="Mitreva M."/>
            <person name="Sodergren E."/>
            <person name="Weinstock G."/>
            <person name="Clifton S."/>
            <person name="Dooling D.J."/>
            <person name="Fulton B."/>
            <person name="Minx P."/>
            <person name="Pepin K.H."/>
            <person name="Johnson M."/>
            <person name="Bhonagiri V."/>
            <person name="Nash W.E."/>
            <person name="Mardis E.R."/>
            <person name="Wilson R.K."/>
        </authorList>
    </citation>
    <scope>NUCLEOTIDE SEQUENCE [LARGE SCALE GENOMIC DNA]</scope>
    <source>
        <strain evidence="2">ATCC 10379</strain>
    </source>
</reference>
<accession>C5NXY7</accession>
<dbReference type="OrthoDB" id="2991704at2"/>
<evidence type="ECO:0000256" key="1">
    <source>
        <dbReference type="SAM" id="MobiDB-lite"/>
    </source>
</evidence>
<organism evidence="2 3">
    <name type="scientific">Gemella haemolysans ATCC 10379</name>
    <dbReference type="NCBI Taxonomy" id="546270"/>
    <lineage>
        <taxon>Bacteria</taxon>
        <taxon>Bacillati</taxon>
        <taxon>Bacillota</taxon>
        <taxon>Bacilli</taxon>
        <taxon>Bacillales</taxon>
        <taxon>Gemellaceae</taxon>
        <taxon>Gemella</taxon>
    </lineage>
</organism>
<keyword evidence="3" id="KW-1185">Reference proteome</keyword>
<feature type="compositionally biased region" description="Basic and acidic residues" evidence="1">
    <location>
        <begin position="41"/>
        <end position="66"/>
    </location>
</feature>
<dbReference type="eggNOG" id="ENOG503051H">
    <property type="taxonomic scope" value="Bacteria"/>
</dbReference>
<sequence>MSSLVIPIIFLIVSLIIDKAKNNKKNNKETVKKVKQKKKAPKQDYKKYNQRDNHIPKHESSQKQFFERKPRVIVDKEKEIFSNSLTFDKERIVNDIIFSEILSKPKSKR</sequence>
<dbReference type="GeneID" id="93287949"/>
<gene>
    <name evidence="2" type="ORF">GEMHA0001_0321</name>
</gene>
<dbReference type="RefSeq" id="WP_003144888.1">
    <property type="nucleotide sequence ID" value="NZ_ACDZ02000014.1"/>
</dbReference>
<evidence type="ECO:0000313" key="2">
    <source>
        <dbReference type="EMBL" id="EER67581.1"/>
    </source>
</evidence>
<dbReference type="AlphaFoldDB" id="C5NXY7"/>